<dbReference type="EMBL" id="GGEC01068385">
    <property type="protein sequence ID" value="MBX48869.1"/>
    <property type="molecule type" value="Transcribed_RNA"/>
</dbReference>
<protein>
    <submittedName>
        <fullName evidence="2">Uncharacterized protein</fullName>
    </submittedName>
</protein>
<evidence type="ECO:0000313" key="2">
    <source>
        <dbReference type="EMBL" id="MBX48869.1"/>
    </source>
</evidence>
<reference evidence="2" key="1">
    <citation type="submission" date="2018-02" db="EMBL/GenBank/DDBJ databases">
        <title>Rhizophora mucronata_Transcriptome.</title>
        <authorList>
            <person name="Meera S.P."/>
            <person name="Sreeshan A."/>
            <person name="Augustine A."/>
        </authorList>
    </citation>
    <scope>NUCLEOTIDE SEQUENCE</scope>
    <source>
        <tissue evidence="2">Leaf</tissue>
    </source>
</reference>
<sequence>MLGNIPIKKNVTQHCNNSQE</sequence>
<proteinExistence type="predicted"/>
<organism evidence="2">
    <name type="scientific">Rhizophora mucronata</name>
    <name type="common">Asiatic mangrove</name>
    <dbReference type="NCBI Taxonomy" id="61149"/>
    <lineage>
        <taxon>Eukaryota</taxon>
        <taxon>Viridiplantae</taxon>
        <taxon>Streptophyta</taxon>
        <taxon>Embryophyta</taxon>
        <taxon>Tracheophyta</taxon>
        <taxon>Spermatophyta</taxon>
        <taxon>Magnoliopsida</taxon>
        <taxon>eudicotyledons</taxon>
        <taxon>Gunneridae</taxon>
        <taxon>Pentapetalae</taxon>
        <taxon>rosids</taxon>
        <taxon>fabids</taxon>
        <taxon>Malpighiales</taxon>
        <taxon>Rhizophoraceae</taxon>
        <taxon>Rhizophora</taxon>
    </lineage>
</organism>
<feature type="region of interest" description="Disordered" evidence="1">
    <location>
        <begin position="1"/>
        <end position="20"/>
    </location>
</feature>
<evidence type="ECO:0000256" key="1">
    <source>
        <dbReference type="SAM" id="MobiDB-lite"/>
    </source>
</evidence>
<name>A0A2P2P2F7_RHIMU</name>
<dbReference type="AlphaFoldDB" id="A0A2P2P2F7"/>
<feature type="compositionally biased region" description="Polar residues" evidence="1">
    <location>
        <begin position="10"/>
        <end position="20"/>
    </location>
</feature>
<accession>A0A2P2P2F7</accession>